<dbReference type="Proteomes" id="UP000770717">
    <property type="component" value="Unassembled WGS sequence"/>
</dbReference>
<evidence type="ECO:0000313" key="1">
    <source>
        <dbReference type="EMBL" id="KAG9473773.1"/>
    </source>
</evidence>
<name>A0A8J6ERD4_ELECQ</name>
<protein>
    <submittedName>
        <fullName evidence="1">Uncharacterized protein</fullName>
    </submittedName>
</protein>
<sequence length="80" mass="9255">MSFIVSTTIESDIPMVPQRVHTTFKLTDDTIKMAMVTIPFVNIDTPKQQRLCRRWLLIFKDSMAQSGRVFFVPMAHNLVI</sequence>
<dbReference type="AlphaFoldDB" id="A0A8J6ERD4"/>
<keyword evidence="2" id="KW-1185">Reference proteome</keyword>
<comment type="caution">
    <text evidence="1">The sequence shown here is derived from an EMBL/GenBank/DDBJ whole genome shotgun (WGS) entry which is preliminary data.</text>
</comment>
<reference evidence="1" key="1">
    <citation type="thesis" date="2020" institute="ProQuest LLC" country="789 East Eisenhower Parkway, Ann Arbor, MI, USA">
        <title>Comparative Genomics and Chromosome Evolution.</title>
        <authorList>
            <person name="Mudd A.B."/>
        </authorList>
    </citation>
    <scope>NUCLEOTIDE SEQUENCE</scope>
    <source>
        <strain evidence="1">HN-11 Male</strain>
        <tissue evidence="1">Kidney and liver</tissue>
    </source>
</reference>
<organism evidence="1 2">
    <name type="scientific">Eleutherodactylus coqui</name>
    <name type="common">Puerto Rican coqui</name>
    <dbReference type="NCBI Taxonomy" id="57060"/>
    <lineage>
        <taxon>Eukaryota</taxon>
        <taxon>Metazoa</taxon>
        <taxon>Chordata</taxon>
        <taxon>Craniata</taxon>
        <taxon>Vertebrata</taxon>
        <taxon>Euteleostomi</taxon>
        <taxon>Amphibia</taxon>
        <taxon>Batrachia</taxon>
        <taxon>Anura</taxon>
        <taxon>Neobatrachia</taxon>
        <taxon>Hyloidea</taxon>
        <taxon>Eleutherodactylidae</taxon>
        <taxon>Eleutherodactylinae</taxon>
        <taxon>Eleutherodactylus</taxon>
        <taxon>Eleutherodactylus</taxon>
    </lineage>
</organism>
<evidence type="ECO:0000313" key="2">
    <source>
        <dbReference type="Proteomes" id="UP000770717"/>
    </source>
</evidence>
<proteinExistence type="predicted"/>
<gene>
    <name evidence="1" type="ORF">GDO78_004198</name>
</gene>
<dbReference type="EMBL" id="WNTK01000013">
    <property type="protein sequence ID" value="KAG9473773.1"/>
    <property type="molecule type" value="Genomic_DNA"/>
</dbReference>
<accession>A0A8J6ERD4</accession>